<dbReference type="GO" id="GO:0003676">
    <property type="term" value="F:nucleic acid binding"/>
    <property type="evidence" value="ECO:0007669"/>
    <property type="project" value="InterPro"/>
</dbReference>
<accession>A0A183FWZ1</accession>
<evidence type="ECO:0000313" key="2">
    <source>
        <dbReference type="Proteomes" id="UP000050761"/>
    </source>
</evidence>
<dbReference type="OrthoDB" id="422540at2759"/>
<name>A0A183FWZ1_HELPZ</name>
<organism evidence="2 3">
    <name type="scientific">Heligmosomoides polygyrus</name>
    <name type="common">Parasitic roundworm</name>
    <dbReference type="NCBI Taxonomy" id="6339"/>
    <lineage>
        <taxon>Eukaryota</taxon>
        <taxon>Metazoa</taxon>
        <taxon>Ecdysozoa</taxon>
        <taxon>Nematoda</taxon>
        <taxon>Chromadorea</taxon>
        <taxon>Rhabditida</taxon>
        <taxon>Rhabditina</taxon>
        <taxon>Rhabditomorpha</taxon>
        <taxon>Strongyloidea</taxon>
        <taxon>Heligmosomidae</taxon>
        <taxon>Heligmosomoides</taxon>
    </lineage>
</organism>
<dbReference type="EMBL" id="UZAH01027734">
    <property type="protein sequence ID" value="VDO94545.1"/>
    <property type="molecule type" value="Genomic_DNA"/>
</dbReference>
<evidence type="ECO:0000313" key="1">
    <source>
        <dbReference type="EMBL" id="VDO94545.1"/>
    </source>
</evidence>
<dbReference type="InterPro" id="IPR012337">
    <property type="entry name" value="RNaseH-like_sf"/>
</dbReference>
<dbReference type="Proteomes" id="UP000050761">
    <property type="component" value="Unassembled WGS sequence"/>
</dbReference>
<dbReference type="InterPro" id="IPR036397">
    <property type="entry name" value="RNaseH_sf"/>
</dbReference>
<dbReference type="Gene3D" id="3.30.420.10">
    <property type="entry name" value="Ribonuclease H-like superfamily/Ribonuclease H"/>
    <property type="match status" value="1"/>
</dbReference>
<protein>
    <submittedName>
        <fullName evidence="3">Peptidase_M3 domain-containing protein</fullName>
    </submittedName>
</protein>
<reference evidence="1 2" key="1">
    <citation type="submission" date="2018-11" db="EMBL/GenBank/DDBJ databases">
        <authorList>
            <consortium name="Pathogen Informatics"/>
        </authorList>
    </citation>
    <scope>NUCLEOTIDE SEQUENCE [LARGE SCALE GENOMIC DNA]</scope>
</reference>
<keyword evidence="2" id="KW-1185">Reference proteome</keyword>
<accession>A0A3P8DE71</accession>
<sequence>MQVGYELGAQCYLNSQALRFAMLVARDLVISMRELFSLDKLILFNRKLVLNSAHFRFRLPAEKQAEHGTEFKMAGNRNSEHGNGNSAHPCYGAPLPEHAESSQWDRFQRGKDRGSNYTSALFRDISQILGLEHIFTTAYHHQTNGQLCVFVIDTSRNETTKESPFFLMHGRDPQLMSMLF</sequence>
<dbReference type="AlphaFoldDB" id="A0A183FWZ1"/>
<evidence type="ECO:0000313" key="3">
    <source>
        <dbReference type="WBParaSite" id="HPBE_0001301201-mRNA-1"/>
    </source>
</evidence>
<reference evidence="3" key="2">
    <citation type="submission" date="2019-09" db="UniProtKB">
        <authorList>
            <consortium name="WormBaseParasite"/>
        </authorList>
    </citation>
    <scope>IDENTIFICATION</scope>
</reference>
<dbReference type="WBParaSite" id="HPBE_0001301201-mRNA-1">
    <property type="protein sequence ID" value="HPBE_0001301201-mRNA-1"/>
    <property type="gene ID" value="HPBE_0001301201"/>
</dbReference>
<dbReference type="SUPFAM" id="SSF53098">
    <property type="entry name" value="Ribonuclease H-like"/>
    <property type="match status" value="1"/>
</dbReference>
<gene>
    <name evidence="1" type="ORF">HPBE_LOCUS13013</name>
</gene>
<proteinExistence type="predicted"/>